<evidence type="ECO:0000256" key="1">
    <source>
        <dbReference type="PIRSR" id="PIRSR632852-1"/>
    </source>
</evidence>
<feature type="binding site" evidence="1">
    <location>
        <position position="135"/>
    </location>
    <ligand>
        <name>2-oxoglutarate</name>
        <dbReference type="ChEBI" id="CHEBI:16810"/>
    </ligand>
</feature>
<evidence type="ECO:0000313" key="5">
    <source>
        <dbReference type="Proteomes" id="UP000567179"/>
    </source>
</evidence>
<dbReference type="Pfam" id="PF13532">
    <property type="entry name" value="2OG-FeII_Oxy_2"/>
    <property type="match status" value="1"/>
</dbReference>
<dbReference type="PANTHER" id="PTHR31573">
    <property type="entry name" value="ALPHA-KETOGLUTARATE-DEPENDENT DIOXYGENASE ALKB HOMOLOG 2"/>
    <property type="match status" value="1"/>
</dbReference>
<dbReference type="PANTHER" id="PTHR31573:SF1">
    <property type="entry name" value="DNA OXIDATIVE DEMETHYLASE ALKBH2"/>
    <property type="match status" value="1"/>
</dbReference>
<name>A0A8H5F828_9AGAR</name>
<sequence length="253" mass="29248">MSVSRTSTAKRTRIDQDAKKDEVFAQVTTLDEYKIRDMANADVYYMPDFISAELAESWYKDLLQLDSWYQPTLKMYGREMLQSRKIAAYSTDPELVLKYSGQVVDMKYKYPHVLRTIQDQVEERVGVKFNHVMLNLYENGTIYIGNHRDHIENKVIASVSLGAPRTFNMTRDKKVKAPASQKPSENSQDSRKRKASEEPDENAGTVDQKKWTLASGSLVVMQGDTQRYWKHEIPKEPKIKAGRISLTFRQLLK</sequence>
<dbReference type="InterPro" id="IPR037151">
    <property type="entry name" value="AlkB-like_sf"/>
</dbReference>
<feature type="binding site" evidence="1">
    <location>
        <position position="243"/>
    </location>
    <ligand>
        <name>2-oxoglutarate</name>
        <dbReference type="ChEBI" id="CHEBI:16810"/>
    </ligand>
</feature>
<reference evidence="4 5" key="1">
    <citation type="journal article" date="2020" name="ISME J.">
        <title>Uncovering the hidden diversity of litter-decomposition mechanisms in mushroom-forming fungi.</title>
        <authorList>
            <person name="Floudas D."/>
            <person name="Bentzer J."/>
            <person name="Ahren D."/>
            <person name="Johansson T."/>
            <person name="Persson P."/>
            <person name="Tunlid A."/>
        </authorList>
    </citation>
    <scope>NUCLEOTIDE SEQUENCE [LARGE SCALE GENOMIC DNA]</scope>
    <source>
        <strain evidence="4 5">CBS 101986</strain>
    </source>
</reference>
<dbReference type="SUPFAM" id="SSF51197">
    <property type="entry name" value="Clavaminate synthase-like"/>
    <property type="match status" value="1"/>
</dbReference>
<feature type="binding site" evidence="1">
    <location>
        <position position="147"/>
    </location>
    <ligand>
        <name>2-oxoglutarate</name>
        <dbReference type="ChEBI" id="CHEBI:16810"/>
    </ligand>
</feature>
<dbReference type="OrthoDB" id="545910at2759"/>
<accession>A0A8H5F828</accession>
<feature type="domain" description="Fe2OG dioxygenase" evidence="3">
    <location>
        <begin position="128"/>
        <end position="252"/>
    </location>
</feature>
<evidence type="ECO:0000256" key="2">
    <source>
        <dbReference type="SAM" id="MobiDB-lite"/>
    </source>
</evidence>
<protein>
    <recommendedName>
        <fullName evidence="3">Fe2OG dioxygenase domain-containing protein</fullName>
    </recommendedName>
</protein>
<evidence type="ECO:0000259" key="3">
    <source>
        <dbReference type="PROSITE" id="PS51471"/>
    </source>
</evidence>
<dbReference type="GO" id="GO:0035516">
    <property type="term" value="F:broad specificity oxidative DNA demethylase activity"/>
    <property type="evidence" value="ECO:0007669"/>
    <property type="project" value="TreeGrafter"/>
</dbReference>
<dbReference type="GO" id="GO:0006307">
    <property type="term" value="P:DNA alkylation repair"/>
    <property type="evidence" value="ECO:0007669"/>
    <property type="project" value="TreeGrafter"/>
</dbReference>
<feature type="region of interest" description="Disordered" evidence="2">
    <location>
        <begin position="170"/>
        <end position="208"/>
    </location>
</feature>
<dbReference type="GO" id="GO:0051747">
    <property type="term" value="F:cytosine C-5 DNA demethylase activity"/>
    <property type="evidence" value="ECO:0007669"/>
    <property type="project" value="TreeGrafter"/>
</dbReference>
<feature type="binding site" evidence="1">
    <location>
        <position position="137"/>
    </location>
    <ligand>
        <name>2-oxoglutarate</name>
        <dbReference type="ChEBI" id="CHEBI:16810"/>
    </ligand>
</feature>
<dbReference type="Gene3D" id="2.60.120.590">
    <property type="entry name" value="Alpha-ketoglutarate-dependent dioxygenase AlkB-like"/>
    <property type="match status" value="1"/>
</dbReference>
<dbReference type="InterPro" id="IPR005123">
    <property type="entry name" value="Oxoglu/Fe-dep_dioxygenase_dom"/>
</dbReference>
<dbReference type="InterPro" id="IPR032852">
    <property type="entry name" value="ALKBH2"/>
</dbReference>
<organism evidence="4 5">
    <name type="scientific">Psilocybe cf. subviscida</name>
    <dbReference type="NCBI Taxonomy" id="2480587"/>
    <lineage>
        <taxon>Eukaryota</taxon>
        <taxon>Fungi</taxon>
        <taxon>Dikarya</taxon>
        <taxon>Basidiomycota</taxon>
        <taxon>Agaricomycotina</taxon>
        <taxon>Agaricomycetes</taxon>
        <taxon>Agaricomycetidae</taxon>
        <taxon>Agaricales</taxon>
        <taxon>Agaricineae</taxon>
        <taxon>Strophariaceae</taxon>
        <taxon>Psilocybe</taxon>
    </lineage>
</organism>
<dbReference type="Proteomes" id="UP000567179">
    <property type="component" value="Unassembled WGS sequence"/>
</dbReference>
<proteinExistence type="predicted"/>
<feature type="binding site" evidence="1">
    <location>
        <position position="231"/>
    </location>
    <ligand>
        <name>2-oxoglutarate</name>
        <dbReference type="ChEBI" id="CHEBI:16810"/>
    </ligand>
</feature>
<feature type="binding site" evidence="1">
    <location>
        <position position="247"/>
    </location>
    <ligand>
        <name>2-oxoglutarate</name>
        <dbReference type="ChEBI" id="CHEBI:16810"/>
    </ligand>
</feature>
<dbReference type="InterPro" id="IPR027450">
    <property type="entry name" value="AlkB-like"/>
</dbReference>
<evidence type="ECO:0000313" key="4">
    <source>
        <dbReference type="EMBL" id="KAF5326997.1"/>
    </source>
</evidence>
<dbReference type="AlphaFoldDB" id="A0A8H5F828"/>
<dbReference type="EMBL" id="JAACJJ010000014">
    <property type="protein sequence ID" value="KAF5326997.1"/>
    <property type="molecule type" value="Genomic_DNA"/>
</dbReference>
<gene>
    <name evidence="4" type="ORF">D9619_005021</name>
</gene>
<dbReference type="GO" id="GO:0008198">
    <property type="term" value="F:ferrous iron binding"/>
    <property type="evidence" value="ECO:0007669"/>
    <property type="project" value="TreeGrafter"/>
</dbReference>
<dbReference type="PROSITE" id="PS51471">
    <property type="entry name" value="FE2OG_OXY"/>
    <property type="match status" value="1"/>
</dbReference>
<keyword evidence="5" id="KW-1185">Reference proteome</keyword>
<feature type="binding site" evidence="1">
    <location>
        <position position="249"/>
    </location>
    <ligand>
        <name>2-oxoglutarate</name>
        <dbReference type="ChEBI" id="CHEBI:16810"/>
    </ligand>
</feature>
<comment type="caution">
    <text evidence="4">The sequence shown here is derived from an EMBL/GenBank/DDBJ whole genome shotgun (WGS) entry which is preliminary data.</text>
</comment>